<evidence type="ECO:0000256" key="1">
    <source>
        <dbReference type="SAM" id="MobiDB-lite"/>
    </source>
</evidence>
<dbReference type="RefSeq" id="XP_062878122.1">
    <property type="nucleotide sequence ID" value="XM_063022052.1"/>
</dbReference>
<dbReference type="Proteomes" id="UP001338582">
    <property type="component" value="Chromosome 4"/>
</dbReference>
<gene>
    <name evidence="2" type="ORF">PUMCH_003067</name>
</gene>
<protein>
    <recommendedName>
        <fullName evidence="4">Early meiotic induction protein 1</fullName>
    </recommendedName>
</protein>
<name>A0AAX4HDG0_9ASCO</name>
<proteinExistence type="predicted"/>
<organism evidence="2 3">
    <name type="scientific">Australozyma saopauloensis</name>
    <dbReference type="NCBI Taxonomy" id="291208"/>
    <lineage>
        <taxon>Eukaryota</taxon>
        <taxon>Fungi</taxon>
        <taxon>Dikarya</taxon>
        <taxon>Ascomycota</taxon>
        <taxon>Saccharomycotina</taxon>
        <taxon>Pichiomycetes</taxon>
        <taxon>Metschnikowiaceae</taxon>
        <taxon>Australozyma</taxon>
    </lineage>
</organism>
<feature type="region of interest" description="Disordered" evidence="1">
    <location>
        <begin position="129"/>
        <end position="150"/>
    </location>
</feature>
<dbReference type="PANTHER" id="PTHR28052:SF1">
    <property type="entry name" value="UPF0545 PROTEIN C22ORF39"/>
    <property type="match status" value="1"/>
</dbReference>
<sequence>MKDSQIEGLDDLESLFTNEELQIESRRKRAYEAVRENDISSFPSDMSIITAFDEVLACFGLGGQVRNYYRYGTYNLCEDARKKLWFAVKNGSMSEKRMDAEKMAKDSKEMERRAKVQQYYKDKLMRDKLAGSSEDVWEERKSLLTRPFRE</sequence>
<evidence type="ECO:0000313" key="2">
    <source>
        <dbReference type="EMBL" id="WPK25740.1"/>
    </source>
</evidence>
<dbReference type="KEGG" id="asau:88174131"/>
<dbReference type="InterPro" id="IPR021475">
    <property type="entry name" value="Pants/Emi1-like"/>
</dbReference>
<dbReference type="Pfam" id="PF11326">
    <property type="entry name" value="PANTS-like"/>
    <property type="match status" value="1"/>
</dbReference>
<dbReference type="PANTHER" id="PTHR28052">
    <property type="entry name" value="UPF0545 PROTEIN C22ORF39"/>
    <property type="match status" value="1"/>
</dbReference>
<reference evidence="2 3" key="1">
    <citation type="submission" date="2023-10" db="EMBL/GenBank/DDBJ databases">
        <title>Draft Genome Sequence of Candida saopaulonensis from a very Premature Infant with Sepsis.</title>
        <authorList>
            <person name="Ning Y."/>
            <person name="Dai R."/>
            <person name="Xiao M."/>
            <person name="Xu Y."/>
            <person name="Yan Q."/>
            <person name="Zhang L."/>
        </authorList>
    </citation>
    <scope>NUCLEOTIDE SEQUENCE [LARGE SCALE GENOMIC DNA]</scope>
    <source>
        <strain evidence="2 3">19XY460</strain>
    </source>
</reference>
<evidence type="ECO:0000313" key="3">
    <source>
        <dbReference type="Proteomes" id="UP001338582"/>
    </source>
</evidence>
<dbReference type="EMBL" id="CP138897">
    <property type="protein sequence ID" value="WPK25740.1"/>
    <property type="molecule type" value="Genomic_DNA"/>
</dbReference>
<evidence type="ECO:0008006" key="4">
    <source>
        <dbReference type="Google" id="ProtNLM"/>
    </source>
</evidence>
<feature type="compositionally biased region" description="Basic and acidic residues" evidence="1">
    <location>
        <begin position="138"/>
        <end position="150"/>
    </location>
</feature>
<accession>A0AAX4HDG0</accession>
<keyword evidence="3" id="KW-1185">Reference proteome</keyword>
<dbReference type="AlphaFoldDB" id="A0AAX4HDG0"/>
<dbReference type="GeneID" id="88174131"/>